<dbReference type="OrthoDB" id="6134417at2759"/>
<dbReference type="SUPFAM" id="SSF50998">
    <property type="entry name" value="Quinoprotein alcohol dehydrogenase-like"/>
    <property type="match status" value="1"/>
</dbReference>
<reference evidence="3 4" key="1">
    <citation type="journal article" date="2017" name="Gigascience">
        <title>Draft genome of the honey bee ectoparasitic mite, Tropilaelaps mercedesae, is shaped by the parasitic life history.</title>
        <authorList>
            <person name="Dong X."/>
            <person name="Armstrong S.D."/>
            <person name="Xia D."/>
            <person name="Makepeace B.L."/>
            <person name="Darby A.C."/>
            <person name="Kadowaki T."/>
        </authorList>
    </citation>
    <scope>NUCLEOTIDE SEQUENCE [LARGE SCALE GENOMIC DNA]</scope>
    <source>
        <strain evidence="3">Wuxi-XJTLU</strain>
    </source>
</reference>
<protein>
    <submittedName>
        <fullName evidence="3">Uncharacterized protein</fullName>
    </submittedName>
</protein>
<proteinExistence type="predicted"/>
<dbReference type="EMBL" id="MNPL01001613">
    <property type="protein sequence ID" value="OQR78978.1"/>
    <property type="molecule type" value="Genomic_DNA"/>
</dbReference>
<dbReference type="PANTHER" id="PTHR19848">
    <property type="entry name" value="WD40 REPEAT PROTEIN"/>
    <property type="match status" value="1"/>
</dbReference>
<dbReference type="SMART" id="SM00320">
    <property type="entry name" value="WD40"/>
    <property type="match status" value="3"/>
</dbReference>
<gene>
    <name evidence="3" type="ORF">BIW11_06049</name>
</gene>
<feature type="non-terminal residue" evidence="3">
    <location>
        <position position="1"/>
    </location>
</feature>
<evidence type="ECO:0000313" key="4">
    <source>
        <dbReference type="Proteomes" id="UP000192247"/>
    </source>
</evidence>
<accession>A0A1V9Y029</accession>
<comment type="caution">
    <text evidence="3">The sequence shown here is derived from an EMBL/GenBank/DDBJ whole genome shotgun (WGS) entry which is preliminary data.</text>
</comment>
<name>A0A1V9Y029_9ACAR</name>
<dbReference type="AlphaFoldDB" id="A0A1V9Y029"/>
<evidence type="ECO:0000313" key="3">
    <source>
        <dbReference type="EMBL" id="OQR78978.1"/>
    </source>
</evidence>
<dbReference type="PANTHER" id="PTHR19848:SF8">
    <property type="entry name" value="F-BOX AND WD REPEAT DOMAIN CONTAINING 7"/>
    <property type="match status" value="1"/>
</dbReference>
<organism evidence="3 4">
    <name type="scientific">Tropilaelaps mercedesae</name>
    <dbReference type="NCBI Taxonomy" id="418985"/>
    <lineage>
        <taxon>Eukaryota</taxon>
        <taxon>Metazoa</taxon>
        <taxon>Ecdysozoa</taxon>
        <taxon>Arthropoda</taxon>
        <taxon>Chelicerata</taxon>
        <taxon>Arachnida</taxon>
        <taxon>Acari</taxon>
        <taxon>Parasitiformes</taxon>
        <taxon>Mesostigmata</taxon>
        <taxon>Gamasina</taxon>
        <taxon>Dermanyssoidea</taxon>
        <taxon>Laelapidae</taxon>
        <taxon>Tropilaelaps</taxon>
    </lineage>
</organism>
<dbReference type="InterPro" id="IPR011047">
    <property type="entry name" value="Quinoprotein_ADH-like_sf"/>
</dbReference>
<evidence type="ECO:0000256" key="2">
    <source>
        <dbReference type="ARBA" id="ARBA00022737"/>
    </source>
</evidence>
<sequence length="395" mass="43577">SGEGPAKLGPEADSKAKKLSNLYVLKGDKTHLVSVSEQAAEICVWNAIEQKAVRRIFGLNQPRELRLIDNRRALVLCNRELRVYDLDAGQLVVKLKGVMHQQMAFFGLHSPDYVVALSRNRMYVNMMNLRSGDLETTFKVGEDRFLNSLLVSANGRICVCGDETQKPFPLLVWDLDKRKLLYDLRIAHHEFLTRLSAISSDGHYVVCVCRELADGAPNFIIVYDLQSGTLFKKWKPQRSSVSIAVSSTASLVLNGLDNALLVVWDLGTGQRKHTLKGHTAPVDVIRLEPEMGRRALTYSSQQCIDGSIRVWDVDVGVCLAVYTPSLPVLCGQILPGGECCVLALEGRDSLVACALLEGSKAGAVKKARQELLDTASKQPYCNLTNKGLEVELKDA</sequence>
<dbReference type="InterPro" id="IPR015943">
    <property type="entry name" value="WD40/YVTN_repeat-like_dom_sf"/>
</dbReference>
<keyword evidence="4" id="KW-1185">Reference proteome</keyword>
<dbReference type="STRING" id="418985.A0A1V9Y029"/>
<dbReference type="Gene3D" id="2.130.10.10">
    <property type="entry name" value="YVTN repeat-like/Quinoprotein amine dehydrogenase"/>
    <property type="match status" value="2"/>
</dbReference>
<evidence type="ECO:0000256" key="1">
    <source>
        <dbReference type="ARBA" id="ARBA00022574"/>
    </source>
</evidence>
<dbReference type="InterPro" id="IPR001680">
    <property type="entry name" value="WD40_rpt"/>
</dbReference>
<keyword evidence="1" id="KW-0853">WD repeat</keyword>
<dbReference type="InParanoid" id="A0A1V9Y029"/>
<keyword evidence="2" id="KW-0677">Repeat</keyword>
<dbReference type="Proteomes" id="UP000192247">
    <property type="component" value="Unassembled WGS sequence"/>
</dbReference>